<dbReference type="Proteomes" id="UP000192276">
    <property type="component" value="Unassembled WGS sequence"/>
</dbReference>
<feature type="domain" description="NAD-dependent epimerase/dehydratase" evidence="2">
    <location>
        <begin position="3"/>
        <end position="254"/>
    </location>
</feature>
<reference evidence="4" key="1">
    <citation type="submission" date="2016-04" db="EMBL/GenBank/DDBJ databases">
        <authorList>
            <person name="Chen L."/>
            <person name="Zhuang W."/>
            <person name="Wang G."/>
        </authorList>
    </citation>
    <scope>NUCLEOTIDE SEQUENCE [LARGE SCALE GENOMIC DNA]</scope>
    <source>
        <strain evidence="4">208</strain>
    </source>
</reference>
<evidence type="ECO:0000259" key="2">
    <source>
        <dbReference type="Pfam" id="PF01370"/>
    </source>
</evidence>
<dbReference type="RefSeq" id="WP_081169908.1">
    <property type="nucleotide sequence ID" value="NZ_LWBP01000217.1"/>
</dbReference>
<protein>
    <submittedName>
        <fullName evidence="3">Capsule biosynthesis protein CapI</fullName>
    </submittedName>
</protein>
<evidence type="ECO:0000313" key="3">
    <source>
        <dbReference type="EMBL" id="OQP51704.1"/>
    </source>
</evidence>
<dbReference type="STRING" id="550983.A4R26_29445"/>
<evidence type="ECO:0000313" key="4">
    <source>
        <dbReference type="Proteomes" id="UP000192276"/>
    </source>
</evidence>
<keyword evidence="1" id="KW-0520">NAD</keyword>
<dbReference type="SUPFAM" id="SSF51735">
    <property type="entry name" value="NAD(P)-binding Rossmann-fold domains"/>
    <property type="match status" value="1"/>
</dbReference>
<dbReference type="AlphaFoldDB" id="A0A1V9F0D6"/>
<dbReference type="PRINTS" id="PR01713">
    <property type="entry name" value="NUCEPIMERASE"/>
</dbReference>
<keyword evidence="4" id="KW-1185">Reference proteome</keyword>
<name>A0A1V9F0D6_9BACT</name>
<dbReference type="CDD" id="cd05253">
    <property type="entry name" value="UDP_GE_SDE_e"/>
    <property type="match status" value="1"/>
</dbReference>
<proteinExistence type="predicted"/>
<dbReference type="EMBL" id="LWBP01000217">
    <property type="protein sequence ID" value="OQP51704.1"/>
    <property type="molecule type" value="Genomic_DNA"/>
</dbReference>
<dbReference type="OrthoDB" id="9810015at2"/>
<sequence>MKILVTGSAGFIGYFLTKKLLERGDEVVGLDNINEYYDINLKYGRLAENGISRKDIRWNTAVQSSKFPNYRFIKLNLEDKREILSLFRKEKFDMVAHLAAQAGVRYSITNPDVYVQSNVNGFLNILEACRHNRIRHLVYASSSSVYGLNEQMPFSVTQNTCHPVSLYAATKKSNELMAHVYSHLFNIPTTGLRFFTVYGPWGRPDMAYFLFADAIMKGEPIIVYNEGKMKRDFTYIDDIVEGFVHVLDQPAEADATWSGLTPGASSSPAPWRIYNLGNDNPVELMDFVREIEFHCGKKAIIEMKEQERSDVLTTWADINELVANFYYKPVTTVQTGLYNFVQWFREYYSIEKYVMNPVKNAS</sequence>
<dbReference type="InterPro" id="IPR001509">
    <property type="entry name" value="Epimerase_deHydtase"/>
</dbReference>
<organism evidence="3 4">
    <name type="scientific">Niastella populi</name>
    <dbReference type="NCBI Taxonomy" id="550983"/>
    <lineage>
        <taxon>Bacteria</taxon>
        <taxon>Pseudomonadati</taxon>
        <taxon>Bacteroidota</taxon>
        <taxon>Chitinophagia</taxon>
        <taxon>Chitinophagales</taxon>
        <taxon>Chitinophagaceae</taxon>
        <taxon>Niastella</taxon>
    </lineage>
</organism>
<dbReference type="Pfam" id="PF01370">
    <property type="entry name" value="Epimerase"/>
    <property type="match status" value="1"/>
</dbReference>
<dbReference type="InterPro" id="IPR036291">
    <property type="entry name" value="NAD(P)-bd_dom_sf"/>
</dbReference>
<accession>A0A1V9F0D6</accession>
<comment type="caution">
    <text evidence="3">The sequence shown here is derived from an EMBL/GenBank/DDBJ whole genome shotgun (WGS) entry which is preliminary data.</text>
</comment>
<dbReference type="PANTHER" id="PTHR43574">
    <property type="entry name" value="EPIMERASE-RELATED"/>
    <property type="match status" value="1"/>
</dbReference>
<gene>
    <name evidence="3" type="ORF">A4R26_29445</name>
</gene>
<evidence type="ECO:0000256" key="1">
    <source>
        <dbReference type="ARBA" id="ARBA00023027"/>
    </source>
</evidence>
<dbReference type="Gene3D" id="3.40.50.720">
    <property type="entry name" value="NAD(P)-binding Rossmann-like Domain"/>
    <property type="match status" value="1"/>
</dbReference>